<sequence>SLERSITKAGDYIEFHYRNLRRPYSVAIAGYALAQSGRLEKDLFEKFLSTAT</sequence>
<accession>A0A485MQ21</accession>
<feature type="non-terminal residue" evidence="1">
    <location>
        <position position="52"/>
    </location>
</feature>
<dbReference type="AlphaFoldDB" id="A0A485MQ21"/>
<proteinExistence type="predicted"/>
<gene>
    <name evidence="1" type="ORF">LYPA_23C006713</name>
</gene>
<reference evidence="1 2" key="1">
    <citation type="submission" date="2019-01" db="EMBL/GenBank/DDBJ databases">
        <authorList>
            <person name="Alioto T."/>
            <person name="Alioto T."/>
        </authorList>
    </citation>
    <scope>NUCLEOTIDE SEQUENCE [LARGE SCALE GENOMIC DNA]</scope>
</reference>
<organism evidence="1 2">
    <name type="scientific">Lynx pardinus</name>
    <name type="common">Iberian lynx</name>
    <name type="synonym">Felis pardina</name>
    <dbReference type="NCBI Taxonomy" id="191816"/>
    <lineage>
        <taxon>Eukaryota</taxon>
        <taxon>Metazoa</taxon>
        <taxon>Chordata</taxon>
        <taxon>Craniata</taxon>
        <taxon>Vertebrata</taxon>
        <taxon>Euteleostomi</taxon>
        <taxon>Mammalia</taxon>
        <taxon>Eutheria</taxon>
        <taxon>Laurasiatheria</taxon>
        <taxon>Carnivora</taxon>
        <taxon>Feliformia</taxon>
        <taxon>Felidae</taxon>
        <taxon>Felinae</taxon>
        <taxon>Lynx</taxon>
    </lineage>
</organism>
<dbReference type="Proteomes" id="UP000386466">
    <property type="component" value="Unassembled WGS sequence"/>
</dbReference>
<dbReference type="SUPFAM" id="SSF48239">
    <property type="entry name" value="Terpenoid cyclases/Protein prenyltransferases"/>
    <property type="match status" value="1"/>
</dbReference>
<dbReference type="Gene3D" id="1.50.10.20">
    <property type="match status" value="1"/>
</dbReference>
<dbReference type="InterPro" id="IPR008930">
    <property type="entry name" value="Terpenoid_cyclase/PrenylTrfase"/>
</dbReference>
<name>A0A485MQ21_LYNPA</name>
<feature type="non-terminal residue" evidence="1">
    <location>
        <position position="1"/>
    </location>
</feature>
<dbReference type="EMBL" id="CAAGRJ010004378">
    <property type="protein sequence ID" value="VFV22397.1"/>
    <property type="molecule type" value="Genomic_DNA"/>
</dbReference>
<protein>
    <submittedName>
        <fullName evidence="1">Complement c3-like</fullName>
    </submittedName>
</protein>
<evidence type="ECO:0000313" key="2">
    <source>
        <dbReference type="Proteomes" id="UP000386466"/>
    </source>
</evidence>
<evidence type="ECO:0000313" key="1">
    <source>
        <dbReference type="EMBL" id="VFV22397.1"/>
    </source>
</evidence>
<keyword evidence="2" id="KW-1185">Reference proteome</keyword>